<dbReference type="OrthoDB" id="9784388at2"/>
<reference evidence="5 6" key="1">
    <citation type="submission" date="2019-02" db="EMBL/GenBank/DDBJ databases">
        <title>Sequencing the genomes of 1000 actinobacteria strains.</title>
        <authorList>
            <person name="Klenk H.-P."/>
        </authorList>
    </citation>
    <scope>NUCLEOTIDE SEQUENCE [LARGE SCALE GENOMIC DNA]</scope>
    <source>
        <strain evidence="5 6">DSM 17364</strain>
    </source>
</reference>
<sequence>MATAAPEEQHRLLELAKLDSAVVSLRRQLREAQQDPESARVEAAEAQARANAEEARAARDAAAADLRASEAAVAKVVAHRGRDQHKLDTGAGTASDMMALSHEVETLTKRQAELEDEELALMERVEAAEAQAATAERALEAAEAARAAVESRIESATADVREQLAAAEADRAGFAATVDTSLVTLYDKAYARRGIGAARLFHGVSEGSGMQLSPGDLAEILAAPAERVVYCPDSGAILVRDPEWTGPAAK</sequence>
<feature type="coiled-coil region" evidence="1">
    <location>
        <begin position="97"/>
        <end position="159"/>
    </location>
</feature>
<dbReference type="InterPro" id="IPR003743">
    <property type="entry name" value="Zf-RING_7"/>
</dbReference>
<evidence type="ECO:0000256" key="2">
    <source>
        <dbReference type="SAM" id="MobiDB-lite"/>
    </source>
</evidence>
<evidence type="ECO:0000313" key="5">
    <source>
        <dbReference type="EMBL" id="RZU61435.1"/>
    </source>
</evidence>
<gene>
    <name evidence="5" type="ORF">EV380_1005</name>
</gene>
<dbReference type="AlphaFoldDB" id="A0A4Q8ACS2"/>
<accession>A0A4Q8ACS2</accession>
<dbReference type="InterPro" id="IPR056003">
    <property type="entry name" value="CT398_CC_hairpin"/>
</dbReference>
<dbReference type="Pfam" id="PF24481">
    <property type="entry name" value="CT398_CC"/>
    <property type="match status" value="1"/>
</dbReference>
<evidence type="ECO:0008006" key="7">
    <source>
        <dbReference type="Google" id="ProtNLM"/>
    </source>
</evidence>
<dbReference type="RefSeq" id="WP_130449755.1">
    <property type="nucleotide sequence ID" value="NZ_SHLA01000001.1"/>
</dbReference>
<keyword evidence="6" id="KW-1185">Reference proteome</keyword>
<evidence type="ECO:0000259" key="4">
    <source>
        <dbReference type="Pfam" id="PF24481"/>
    </source>
</evidence>
<feature type="domain" description="C4-type zinc ribbon" evidence="3">
    <location>
        <begin position="204"/>
        <end position="238"/>
    </location>
</feature>
<dbReference type="Proteomes" id="UP000292685">
    <property type="component" value="Unassembled WGS sequence"/>
</dbReference>
<dbReference type="Pfam" id="PF02591">
    <property type="entry name" value="Zn_ribbon_9"/>
    <property type="match status" value="1"/>
</dbReference>
<proteinExistence type="predicted"/>
<keyword evidence="1" id="KW-0175">Coiled coil</keyword>
<name>A0A4Q8ACS2_9MICC</name>
<evidence type="ECO:0000259" key="3">
    <source>
        <dbReference type="Pfam" id="PF02591"/>
    </source>
</evidence>
<dbReference type="Gene3D" id="1.10.287.1490">
    <property type="match status" value="1"/>
</dbReference>
<feature type="compositionally biased region" description="Basic and acidic residues" evidence="2">
    <location>
        <begin position="29"/>
        <end position="43"/>
    </location>
</feature>
<organism evidence="5 6">
    <name type="scientific">Zhihengliuella halotolerans</name>
    <dbReference type="NCBI Taxonomy" id="370736"/>
    <lineage>
        <taxon>Bacteria</taxon>
        <taxon>Bacillati</taxon>
        <taxon>Actinomycetota</taxon>
        <taxon>Actinomycetes</taxon>
        <taxon>Micrococcales</taxon>
        <taxon>Micrococcaceae</taxon>
        <taxon>Zhihengliuella</taxon>
    </lineage>
</organism>
<evidence type="ECO:0000313" key="6">
    <source>
        <dbReference type="Proteomes" id="UP000292685"/>
    </source>
</evidence>
<evidence type="ECO:0000256" key="1">
    <source>
        <dbReference type="SAM" id="Coils"/>
    </source>
</evidence>
<feature type="domain" description="CT398-like coiled coil hairpin" evidence="4">
    <location>
        <begin position="15"/>
        <end position="194"/>
    </location>
</feature>
<dbReference type="EMBL" id="SHLA01000001">
    <property type="protein sequence ID" value="RZU61435.1"/>
    <property type="molecule type" value="Genomic_DNA"/>
</dbReference>
<protein>
    <recommendedName>
        <fullName evidence="7">C4-type zinc ribbon domain-containing protein</fullName>
    </recommendedName>
</protein>
<comment type="caution">
    <text evidence="5">The sequence shown here is derived from an EMBL/GenBank/DDBJ whole genome shotgun (WGS) entry which is preliminary data.</text>
</comment>
<feature type="region of interest" description="Disordered" evidence="2">
    <location>
        <begin position="29"/>
        <end position="56"/>
    </location>
</feature>